<dbReference type="Proteomes" id="UP000286681">
    <property type="component" value="Unassembled WGS sequence"/>
</dbReference>
<evidence type="ECO:0000313" key="5">
    <source>
        <dbReference type="Proteomes" id="UP000286681"/>
    </source>
</evidence>
<dbReference type="STRING" id="93064.BRX40_04460"/>
<accession>A0A1L6J7I8</accession>
<dbReference type="GeneID" id="44131808"/>
<name>A0A1L6J7I8_9SPHN</name>
<evidence type="ECO:0000313" key="2">
    <source>
        <dbReference type="EMBL" id="APR51786.1"/>
    </source>
</evidence>
<keyword evidence="1" id="KW-0472">Membrane</keyword>
<gene>
    <name evidence="2" type="ORF">BRX40_04460</name>
    <name evidence="3" type="ORF">CA257_01545</name>
</gene>
<organism evidence="2 4">
    <name type="scientific">Sphingomonas koreensis</name>
    <dbReference type="NCBI Taxonomy" id="93064"/>
    <lineage>
        <taxon>Bacteria</taxon>
        <taxon>Pseudomonadati</taxon>
        <taxon>Pseudomonadota</taxon>
        <taxon>Alphaproteobacteria</taxon>
        <taxon>Sphingomonadales</taxon>
        <taxon>Sphingomonadaceae</taxon>
        <taxon>Sphingomonas</taxon>
    </lineage>
</organism>
<evidence type="ECO:0008006" key="6">
    <source>
        <dbReference type="Google" id="ProtNLM"/>
    </source>
</evidence>
<reference evidence="2" key="1">
    <citation type="submission" date="2016-12" db="EMBL/GenBank/DDBJ databases">
        <title>Whole genome sequencing of Sphingomonas koreensis.</title>
        <authorList>
            <person name="Conlan S."/>
            <person name="Thomas P.J."/>
            <person name="Mullikin J."/>
            <person name="Palmore T.N."/>
            <person name="Frank K.M."/>
            <person name="Segre J.A."/>
        </authorList>
    </citation>
    <scope>NUCLEOTIDE SEQUENCE</scope>
    <source>
        <strain evidence="2">ABOJV</strain>
    </source>
</reference>
<reference evidence="4" key="2">
    <citation type="submission" date="2016-12" db="EMBL/GenBank/DDBJ databases">
        <title>Whole genome sequencing of Sphingomonas sp. ABOJV.</title>
        <authorList>
            <person name="Conlan S."/>
            <person name="Thomas P.J."/>
            <person name="Mullikin J."/>
            <person name="Palmore T.N."/>
            <person name="Frank K.M."/>
            <person name="Segre J.A."/>
        </authorList>
    </citation>
    <scope>NUCLEOTIDE SEQUENCE [LARGE SCALE GENOMIC DNA]</scope>
    <source>
        <strain evidence="4">ABOJV</strain>
    </source>
</reference>
<evidence type="ECO:0000256" key="1">
    <source>
        <dbReference type="SAM" id="Phobius"/>
    </source>
</evidence>
<dbReference type="EMBL" id="QQWO01000001">
    <property type="protein sequence ID" value="RSV08178.1"/>
    <property type="molecule type" value="Genomic_DNA"/>
</dbReference>
<dbReference type="OrthoDB" id="7063294at2"/>
<sequence length="196" mass="21979">MQGFEPLPRARFSIEADEGTEWVVSRARRNWFVIPFLALWLTLWTGGGFAAIGALISGEIGDRLFIGLWLVGWAAGWIFAASWLAWQFGGRTQIGMRGGALEYRWRMLLLSRTRRYDGHEVRRLRAGRAPWPWNAGGFMQPNYPPFFPMTPGSVQFDYGGRTINAMPGLDEAEGNMIAEWLAKRLPAGASGTAQQN</sequence>
<reference evidence="3 5" key="3">
    <citation type="submission" date="2018-07" db="EMBL/GenBank/DDBJ databases">
        <title>Genomic and Epidemiologic Investigation of an Indolent Hospital Outbreak.</title>
        <authorList>
            <person name="Johnson R.C."/>
            <person name="Deming C."/>
            <person name="Conlan S."/>
            <person name="Zellmer C.J."/>
            <person name="Michelin A.V."/>
            <person name="Lee-Lin S."/>
            <person name="Thomas P.J."/>
            <person name="Park M."/>
            <person name="Weingarten R.A."/>
            <person name="Less J."/>
            <person name="Dekker J.P."/>
            <person name="Frank K.M."/>
            <person name="Musser K.A."/>
            <person name="Mcquiston J.R."/>
            <person name="Henderson D.K."/>
            <person name="Lau A.F."/>
            <person name="Palmore T.N."/>
            <person name="Segre J.A."/>
        </authorList>
    </citation>
    <scope>NUCLEOTIDE SEQUENCE [LARGE SCALE GENOMIC DNA]</scope>
    <source>
        <strain evidence="3 5">SK-NIH.Env10_0317</strain>
    </source>
</reference>
<protein>
    <recommendedName>
        <fullName evidence="6">PH domain-containing protein</fullName>
    </recommendedName>
</protein>
<dbReference type="RefSeq" id="WP_075150794.1">
    <property type="nucleotide sequence ID" value="NZ_CP018820.1"/>
</dbReference>
<dbReference type="AlphaFoldDB" id="A0A1L6J7I8"/>
<evidence type="ECO:0000313" key="4">
    <source>
        <dbReference type="Proteomes" id="UP000185161"/>
    </source>
</evidence>
<proteinExistence type="predicted"/>
<keyword evidence="1" id="KW-1133">Transmembrane helix</keyword>
<feature type="transmembrane region" description="Helical" evidence="1">
    <location>
        <begin position="64"/>
        <end position="86"/>
    </location>
</feature>
<dbReference type="EMBL" id="CP018820">
    <property type="protein sequence ID" value="APR51786.1"/>
    <property type="molecule type" value="Genomic_DNA"/>
</dbReference>
<keyword evidence="4" id="KW-1185">Reference proteome</keyword>
<keyword evidence="1" id="KW-0812">Transmembrane</keyword>
<evidence type="ECO:0000313" key="3">
    <source>
        <dbReference type="EMBL" id="RSV08178.1"/>
    </source>
</evidence>
<dbReference type="KEGG" id="skr:BRX40_04460"/>
<feature type="transmembrane region" description="Helical" evidence="1">
    <location>
        <begin position="31"/>
        <end position="58"/>
    </location>
</feature>
<dbReference type="Proteomes" id="UP000185161">
    <property type="component" value="Chromosome"/>
</dbReference>